<gene>
    <name evidence="2" type="ORF">Fcan01_07267</name>
</gene>
<feature type="compositionally biased region" description="Low complexity" evidence="1">
    <location>
        <begin position="26"/>
        <end position="42"/>
    </location>
</feature>
<protein>
    <recommendedName>
        <fullName evidence="4">EF-hand domain-containing protein</fullName>
    </recommendedName>
</protein>
<sequence length="594" mass="66227">MDLCPAPKPQAYEMLWCANKCGKLNGSSSPPTSGTSSSGSSPDVISQPYLSFGDYSVFASEMKRAYHEPESKGSQTTMAPASKIPHKNNDQRLPSASDFINKCNADKSSLDCQVFLGGACNPTTWRQDIALPMLKDMDITFFNPQVTNWEPRLIELEHHAKENADVLFYVIDNQTRGIVVMIEVAYLVAKQRNVVLVINGFKEPGQRICNEPLSKIEYEDLTFSQMVLQDLIDIHGTPVFHNDIPTALNSTAKIIKDKIRPQDFKLSDLAQPVKKGILHLGNKLINLKKTFENLDSKSSGEISLSHVLMAYQILANGELTKDAVHNVLDRLKRTDDDLIVTQTTPSSETNETTISGKKEVNGVNINTLNFDQFCCIMSELLLHHYYNSARSLSTLLSTNKTNFFVQSVSVALTKLLEHVPPSSKTGWLPLLSKQESVDVITHSTTYDVYLGGDCSEEDWRSLAIPILRENDLTYFNPEVNCSKNRHILVDKASIDGCRVILFNIPSASRSIEFMTMAAYYFGKGCHVVLCVGYLQDECQIKEEKLTKVAVKDYNRGRAYLTDMACKDGVPVFDNITDALNCVVEKCKTLKTSSN</sequence>
<reference evidence="2 3" key="1">
    <citation type="submission" date="2015-12" db="EMBL/GenBank/DDBJ databases">
        <title>The genome of Folsomia candida.</title>
        <authorList>
            <person name="Faddeeva A."/>
            <person name="Derks M.F."/>
            <person name="Anvar Y."/>
            <person name="Smit S."/>
            <person name="Van Straalen N."/>
            <person name="Roelofs D."/>
        </authorList>
    </citation>
    <scope>NUCLEOTIDE SEQUENCE [LARGE SCALE GENOMIC DNA]</scope>
    <source>
        <strain evidence="2 3">VU population</strain>
        <tissue evidence="2">Whole body</tissue>
    </source>
</reference>
<dbReference type="PANTHER" id="PTHR36300">
    <property type="entry name" value="RAW, ISOFORM A"/>
    <property type="match status" value="1"/>
</dbReference>
<dbReference type="GO" id="GO:0005886">
    <property type="term" value="C:plasma membrane"/>
    <property type="evidence" value="ECO:0007669"/>
    <property type="project" value="TreeGrafter"/>
</dbReference>
<evidence type="ECO:0000313" key="2">
    <source>
        <dbReference type="EMBL" id="OXA58344.1"/>
    </source>
</evidence>
<evidence type="ECO:0000256" key="1">
    <source>
        <dbReference type="SAM" id="MobiDB-lite"/>
    </source>
</evidence>
<feature type="region of interest" description="Disordered" evidence="1">
    <location>
        <begin position="66"/>
        <end position="91"/>
    </location>
</feature>
<dbReference type="STRING" id="158441.A0A226EMU5"/>
<dbReference type="Gene3D" id="3.40.50.450">
    <property type="match status" value="2"/>
</dbReference>
<dbReference type="InterPro" id="IPR039470">
    <property type="entry name" value="Nuc_deoxyri_tr2"/>
</dbReference>
<dbReference type="PANTHER" id="PTHR36300:SF1">
    <property type="entry name" value="RAW, ISOFORM A"/>
    <property type="match status" value="1"/>
</dbReference>
<proteinExistence type="predicted"/>
<dbReference type="FunFam" id="3.40.50.450:FF:000017">
    <property type="entry name" value="Raw, isoform D"/>
    <property type="match status" value="1"/>
</dbReference>
<dbReference type="OrthoDB" id="6493944at2759"/>
<dbReference type="AlphaFoldDB" id="A0A226EMU5"/>
<feature type="region of interest" description="Disordered" evidence="1">
    <location>
        <begin position="25"/>
        <end position="44"/>
    </location>
</feature>
<evidence type="ECO:0000313" key="3">
    <source>
        <dbReference type="Proteomes" id="UP000198287"/>
    </source>
</evidence>
<name>A0A226EMU5_FOLCA</name>
<organism evidence="2 3">
    <name type="scientific">Folsomia candida</name>
    <name type="common">Springtail</name>
    <dbReference type="NCBI Taxonomy" id="158441"/>
    <lineage>
        <taxon>Eukaryota</taxon>
        <taxon>Metazoa</taxon>
        <taxon>Ecdysozoa</taxon>
        <taxon>Arthropoda</taxon>
        <taxon>Hexapoda</taxon>
        <taxon>Collembola</taxon>
        <taxon>Entomobryomorpha</taxon>
        <taxon>Isotomoidea</taxon>
        <taxon>Isotomidae</taxon>
        <taxon>Proisotominae</taxon>
        <taxon>Folsomia</taxon>
    </lineage>
</organism>
<dbReference type="OMA" id="EYICRGR"/>
<evidence type="ECO:0008006" key="4">
    <source>
        <dbReference type="Google" id="ProtNLM"/>
    </source>
</evidence>
<keyword evidence="3" id="KW-1185">Reference proteome</keyword>
<dbReference type="Pfam" id="PF15891">
    <property type="entry name" value="Nuc_deoxyri_tr2"/>
    <property type="match status" value="2"/>
</dbReference>
<accession>A0A226EMU5</accession>
<dbReference type="EMBL" id="LNIX01000003">
    <property type="protein sequence ID" value="OXA58344.1"/>
    <property type="molecule type" value="Genomic_DNA"/>
</dbReference>
<comment type="caution">
    <text evidence="2">The sequence shown here is derived from an EMBL/GenBank/DDBJ whole genome shotgun (WGS) entry which is preliminary data.</text>
</comment>
<dbReference type="Proteomes" id="UP000198287">
    <property type="component" value="Unassembled WGS sequence"/>
</dbReference>